<organism evidence="2 3">
    <name type="scientific">Lysinibacillus xylanilyticus</name>
    <dbReference type="NCBI Taxonomy" id="582475"/>
    <lineage>
        <taxon>Bacteria</taxon>
        <taxon>Bacillati</taxon>
        <taxon>Bacillota</taxon>
        <taxon>Bacilli</taxon>
        <taxon>Bacillales</taxon>
        <taxon>Bacillaceae</taxon>
        <taxon>Lysinibacillus</taxon>
    </lineage>
</organism>
<evidence type="ECO:0000256" key="1">
    <source>
        <dbReference type="SAM" id="MobiDB-lite"/>
    </source>
</evidence>
<name>A0ABT4EQJ7_9BACI</name>
<comment type="caution">
    <text evidence="2">The sequence shown here is derived from an EMBL/GenBank/DDBJ whole genome shotgun (WGS) entry which is preliminary data.</text>
</comment>
<dbReference type="EMBL" id="JAMDLZ010000020">
    <property type="protein sequence ID" value="MCY9547942.1"/>
    <property type="molecule type" value="Genomic_DNA"/>
</dbReference>
<accession>A0ABT4EQJ7</accession>
<proteinExistence type="predicted"/>
<dbReference type="RefSeq" id="WP_268637833.1">
    <property type="nucleotide sequence ID" value="NZ_JAMDLZ010000020.1"/>
</dbReference>
<evidence type="ECO:0000313" key="2">
    <source>
        <dbReference type="EMBL" id="MCY9547942.1"/>
    </source>
</evidence>
<gene>
    <name evidence="2" type="ORF">M5W82_13350</name>
</gene>
<protein>
    <submittedName>
        <fullName evidence="2">Uncharacterized protein</fullName>
    </submittedName>
</protein>
<dbReference type="Proteomes" id="UP001527052">
    <property type="component" value="Unassembled WGS sequence"/>
</dbReference>
<keyword evidence="3" id="KW-1185">Reference proteome</keyword>
<sequence>MLVDWSGGWAPPGSSALRESEASAANVLSARKRNVSGKCFICAKAKRQQQMFYLCESEASATNVLSVRKRSVSNKCFICAKAKHQRQSAQPERKSTTRYGANPSSSQ</sequence>
<feature type="compositionally biased region" description="Polar residues" evidence="1">
    <location>
        <begin position="97"/>
        <end position="107"/>
    </location>
</feature>
<reference evidence="2 3" key="1">
    <citation type="submission" date="2022-05" db="EMBL/GenBank/DDBJ databases">
        <title>Genome Sequencing of Bee-Associated Microbes.</title>
        <authorList>
            <person name="Dunlap C."/>
        </authorList>
    </citation>
    <scope>NUCLEOTIDE SEQUENCE [LARGE SCALE GENOMIC DNA]</scope>
    <source>
        <strain evidence="2 3">NRRL BD-083</strain>
    </source>
</reference>
<evidence type="ECO:0000313" key="3">
    <source>
        <dbReference type="Proteomes" id="UP001527052"/>
    </source>
</evidence>
<feature type="region of interest" description="Disordered" evidence="1">
    <location>
        <begin position="83"/>
        <end position="107"/>
    </location>
</feature>